<dbReference type="GO" id="GO:0005509">
    <property type="term" value="F:calcium ion binding"/>
    <property type="evidence" value="ECO:0007669"/>
    <property type="project" value="InterPro"/>
</dbReference>
<sequence>MKRIFEEADADGSGTINWKKFKDYVENDRVKAYLSTQQLEASDARTLFEMLKEGNDSEEIAVEQFIVGCQRLKGLAKSIDLAAVLQETRSMNRKMRVLVRKLDSTPGQGSVVSTRSASKSSWAG</sequence>
<dbReference type="InterPro" id="IPR011992">
    <property type="entry name" value="EF-hand-dom_pair"/>
</dbReference>
<dbReference type="SUPFAM" id="SSF47473">
    <property type="entry name" value="EF-hand"/>
    <property type="match status" value="1"/>
</dbReference>
<feature type="region of interest" description="Disordered" evidence="1">
    <location>
        <begin position="102"/>
        <end position="124"/>
    </location>
</feature>
<feature type="domain" description="EF-hand" evidence="2">
    <location>
        <begin position="1"/>
        <end position="31"/>
    </location>
</feature>
<dbReference type="PROSITE" id="PS50222">
    <property type="entry name" value="EF_HAND_2"/>
    <property type="match status" value="1"/>
</dbReference>
<feature type="compositionally biased region" description="Low complexity" evidence="1">
    <location>
        <begin position="110"/>
        <end position="124"/>
    </location>
</feature>
<accession>A0A7S0FPR2</accession>
<dbReference type="AlphaFoldDB" id="A0A7S0FPR2"/>
<proteinExistence type="predicted"/>
<evidence type="ECO:0000313" key="3">
    <source>
        <dbReference type="EMBL" id="CAD8371421.1"/>
    </source>
</evidence>
<reference evidence="3" key="1">
    <citation type="submission" date="2021-01" db="EMBL/GenBank/DDBJ databases">
        <authorList>
            <person name="Corre E."/>
            <person name="Pelletier E."/>
            <person name="Niang G."/>
            <person name="Scheremetjew M."/>
            <person name="Finn R."/>
            <person name="Kale V."/>
            <person name="Holt S."/>
            <person name="Cochrane G."/>
            <person name="Meng A."/>
            <person name="Brown T."/>
            <person name="Cohen L."/>
        </authorList>
    </citation>
    <scope>NUCLEOTIDE SEQUENCE</scope>
    <source>
        <strain evidence="3">Pbaha01</strain>
    </source>
</reference>
<dbReference type="Gene3D" id="1.10.238.10">
    <property type="entry name" value="EF-hand"/>
    <property type="match status" value="1"/>
</dbReference>
<gene>
    <name evidence="3" type="ORF">PBAH0796_LOCUS20356</name>
</gene>
<evidence type="ECO:0000256" key="1">
    <source>
        <dbReference type="SAM" id="MobiDB-lite"/>
    </source>
</evidence>
<evidence type="ECO:0000259" key="2">
    <source>
        <dbReference type="PROSITE" id="PS50222"/>
    </source>
</evidence>
<organism evidence="3">
    <name type="scientific">Pyrodinium bahamense</name>
    <dbReference type="NCBI Taxonomy" id="73915"/>
    <lineage>
        <taxon>Eukaryota</taxon>
        <taxon>Sar</taxon>
        <taxon>Alveolata</taxon>
        <taxon>Dinophyceae</taxon>
        <taxon>Gonyaulacales</taxon>
        <taxon>Pyrocystaceae</taxon>
        <taxon>Pyrodinium</taxon>
    </lineage>
</organism>
<name>A0A7S0FPR2_9DINO</name>
<dbReference type="EMBL" id="HBEG01033328">
    <property type="protein sequence ID" value="CAD8371421.1"/>
    <property type="molecule type" value="Transcribed_RNA"/>
</dbReference>
<dbReference type="InterPro" id="IPR002048">
    <property type="entry name" value="EF_hand_dom"/>
</dbReference>
<protein>
    <recommendedName>
        <fullName evidence="2">EF-hand domain-containing protein</fullName>
    </recommendedName>
</protein>